<keyword evidence="2" id="KW-1185">Reference proteome</keyword>
<organism evidence="1 2">
    <name type="scientific">Sphingosinicella rhizophila</name>
    <dbReference type="NCBI Taxonomy" id="3050082"/>
    <lineage>
        <taxon>Bacteria</taxon>
        <taxon>Pseudomonadati</taxon>
        <taxon>Pseudomonadota</taxon>
        <taxon>Alphaproteobacteria</taxon>
        <taxon>Sphingomonadales</taxon>
        <taxon>Sphingosinicellaceae</taxon>
        <taxon>Sphingosinicella</taxon>
    </lineage>
</organism>
<dbReference type="Proteomes" id="UP001259572">
    <property type="component" value="Unassembled WGS sequence"/>
</dbReference>
<accession>A0ABU3QB37</accession>
<feature type="non-terminal residue" evidence="1">
    <location>
        <position position="1"/>
    </location>
</feature>
<comment type="caution">
    <text evidence="1">The sequence shown here is derived from an EMBL/GenBank/DDBJ whole genome shotgun (WGS) entry which is preliminary data.</text>
</comment>
<proteinExistence type="predicted"/>
<gene>
    <name evidence="1" type="ORF">RQX22_16450</name>
</gene>
<sequence length="73" mass="7965">LSRCPRNRQQLILRNEAMDADIQGRVAATTINDRLLDAPAIAWLVTMLASPKNIALNGETIQAGGGFRSVINY</sequence>
<evidence type="ECO:0000313" key="2">
    <source>
        <dbReference type="Proteomes" id="UP001259572"/>
    </source>
</evidence>
<dbReference type="EMBL" id="JAVUPU010000009">
    <property type="protein sequence ID" value="MDT9600552.1"/>
    <property type="molecule type" value="Genomic_DNA"/>
</dbReference>
<protein>
    <submittedName>
        <fullName evidence="1">Uncharacterized protein</fullName>
    </submittedName>
</protein>
<evidence type="ECO:0000313" key="1">
    <source>
        <dbReference type="EMBL" id="MDT9600552.1"/>
    </source>
</evidence>
<name>A0ABU3QB37_9SPHN</name>
<reference evidence="1 2" key="1">
    <citation type="submission" date="2023-05" db="EMBL/GenBank/DDBJ databases">
        <authorList>
            <person name="Guo Y."/>
        </authorList>
    </citation>
    <scope>NUCLEOTIDE SEQUENCE [LARGE SCALE GENOMIC DNA]</scope>
    <source>
        <strain evidence="1 2">GR2756</strain>
    </source>
</reference>